<name>A0A7R9J5Z0_TIMCA</name>
<dbReference type="AlphaFoldDB" id="A0A7R9J5Z0"/>
<protein>
    <submittedName>
        <fullName evidence="2">(California timema) hypothetical protein</fullName>
    </submittedName>
</protein>
<feature type="compositionally biased region" description="Basic and acidic residues" evidence="1">
    <location>
        <begin position="167"/>
        <end position="187"/>
    </location>
</feature>
<gene>
    <name evidence="2" type="ORF">TCMB3V08_LOCUS5848</name>
</gene>
<reference evidence="2" key="1">
    <citation type="submission" date="2020-11" db="EMBL/GenBank/DDBJ databases">
        <authorList>
            <person name="Tran Van P."/>
        </authorList>
    </citation>
    <scope>NUCLEOTIDE SEQUENCE</scope>
</reference>
<evidence type="ECO:0000313" key="2">
    <source>
        <dbReference type="EMBL" id="CAD7573208.1"/>
    </source>
</evidence>
<accession>A0A7R9J5Z0</accession>
<feature type="compositionally biased region" description="Basic and acidic residues" evidence="1">
    <location>
        <begin position="20"/>
        <end position="33"/>
    </location>
</feature>
<sequence length="193" mass="21502">MGGGTFLWTRRKHLGTQKLAVKEEPQKKEDKGGTKGRKRKDQNTAGNDPQASRRPRKWNLGTGDLLSNRRPGGCSRAHIIAVLLQPSVEGGTSAPSRNQEERRPWSLGHQIHRYPGQDVLLRVLEYPEIIVKVKRIQTPPDVSPSSPHTTSAPPIPQSSEKVAAYLPDKEGDRENKERSQGKQREHAGPAVRH</sequence>
<feature type="region of interest" description="Disordered" evidence="1">
    <location>
        <begin position="138"/>
        <end position="193"/>
    </location>
</feature>
<dbReference type="EMBL" id="OE181473">
    <property type="protein sequence ID" value="CAD7573208.1"/>
    <property type="molecule type" value="Genomic_DNA"/>
</dbReference>
<feature type="region of interest" description="Disordered" evidence="1">
    <location>
        <begin position="1"/>
        <end position="72"/>
    </location>
</feature>
<evidence type="ECO:0000256" key="1">
    <source>
        <dbReference type="SAM" id="MobiDB-lite"/>
    </source>
</evidence>
<organism evidence="2">
    <name type="scientific">Timema californicum</name>
    <name type="common">California timema</name>
    <name type="synonym">Walking stick</name>
    <dbReference type="NCBI Taxonomy" id="61474"/>
    <lineage>
        <taxon>Eukaryota</taxon>
        <taxon>Metazoa</taxon>
        <taxon>Ecdysozoa</taxon>
        <taxon>Arthropoda</taxon>
        <taxon>Hexapoda</taxon>
        <taxon>Insecta</taxon>
        <taxon>Pterygota</taxon>
        <taxon>Neoptera</taxon>
        <taxon>Polyneoptera</taxon>
        <taxon>Phasmatodea</taxon>
        <taxon>Timematodea</taxon>
        <taxon>Timematoidea</taxon>
        <taxon>Timematidae</taxon>
        <taxon>Timema</taxon>
    </lineage>
</organism>
<feature type="compositionally biased region" description="Low complexity" evidence="1">
    <location>
        <begin position="143"/>
        <end position="152"/>
    </location>
</feature>
<proteinExistence type="predicted"/>